<reference evidence="1" key="1">
    <citation type="submission" date="2023-07" db="EMBL/GenBank/DDBJ databases">
        <title>Genomic Encyclopedia of Type Strains, Phase IV (KMG-IV): sequencing the most valuable type-strain genomes for metagenomic binning, comparative biology and taxonomic classification.</title>
        <authorList>
            <person name="Goeker M."/>
        </authorList>
    </citation>
    <scope>NUCLEOTIDE SEQUENCE</scope>
    <source>
        <strain evidence="1">DSM 24202</strain>
    </source>
</reference>
<keyword evidence="2" id="KW-1185">Reference proteome</keyword>
<evidence type="ECO:0000313" key="2">
    <source>
        <dbReference type="Proteomes" id="UP001238163"/>
    </source>
</evidence>
<dbReference type="Gene3D" id="3.30.700.10">
    <property type="entry name" value="Glycoprotein, Type 4 Pilin"/>
    <property type="match status" value="1"/>
</dbReference>
<dbReference type="InterPro" id="IPR012902">
    <property type="entry name" value="N_methyl_site"/>
</dbReference>
<protein>
    <submittedName>
        <fullName evidence="1">Prepilin-type N-terminal cleavage/methylation domain-containing protein</fullName>
    </submittedName>
</protein>
<dbReference type="Pfam" id="PF07963">
    <property type="entry name" value="N_methyl"/>
    <property type="match status" value="1"/>
</dbReference>
<gene>
    <name evidence="1" type="ORF">J3R75_002212</name>
</gene>
<dbReference type="RefSeq" id="WP_307261525.1">
    <property type="nucleotide sequence ID" value="NZ_JAUSVL010000001.1"/>
</dbReference>
<dbReference type="AlphaFoldDB" id="A0AAE3VGP3"/>
<name>A0AAE3VGP3_9BACT</name>
<dbReference type="Proteomes" id="UP001238163">
    <property type="component" value="Unassembled WGS sequence"/>
</dbReference>
<sequence length="237" mass="25649">MRTRRSFTLIELLVVIAIIAILAAMLLPALAKARNKARTISCVSNQKQILLILRMYMDDYEGLIKKPQYIGYPLAGPNPFTGSGGYNVSWGRLLRDLNYTTDPPANSSYGVGGTFRCPGAAEPTRGAYGLVGSQKGGTDSSYGCAAYVKKAVHPSTTLILSETTCTYWTQPNLWTWGAEYVGNVHKFFPSHDGGSSIVAGFLDGRAARLPAYTSMENVTDNGVFDPTSTATPMYPLN</sequence>
<dbReference type="EMBL" id="JAUSVL010000001">
    <property type="protein sequence ID" value="MDQ0290105.1"/>
    <property type="molecule type" value="Genomic_DNA"/>
</dbReference>
<dbReference type="InterPro" id="IPR045584">
    <property type="entry name" value="Pilin-like"/>
</dbReference>
<dbReference type="SUPFAM" id="SSF54523">
    <property type="entry name" value="Pili subunits"/>
    <property type="match status" value="1"/>
</dbReference>
<proteinExistence type="predicted"/>
<evidence type="ECO:0000313" key="1">
    <source>
        <dbReference type="EMBL" id="MDQ0290105.1"/>
    </source>
</evidence>
<dbReference type="PANTHER" id="PTHR30093">
    <property type="entry name" value="GENERAL SECRETION PATHWAY PROTEIN G"/>
    <property type="match status" value="1"/>
</dbReference>
<comment type="caution">
    <text evidence="1">The sequence shown here is derived from an EMBL/GenBank/DDBJ whole genome shotgun (WGS) entry which is preliminary data.</text>
</comment>
<accession>A0AAE3VGP3</accession>
<organism evidence="1 2">
    <name type="scientific">Oligosphaera ethanolica</name>
    <dbReference type="NCBI Taxonomy" id="760260"/>
    <lineage>
        <taxon>Bacteria</taxon>
        <taxon>Pseudomonadati</taxon>
        <taxon>Lentisphaerota</taxon>
        <taxon>Oligosphaeria</taxon>
        <taxon>Oligosphaerales</taxon>
        <taxon>Oligosphaeraceae</taxon>
        <taxon>Oligosphaera</taxon>
    </lineage>
</organism>
<dbReference type="NCBIfam" id="TIGR02532">
    <property type="entry name" value="IV_pilin_GFxxxE"/>
    <property type="match status" value="1"/>
</dbReference>